<dbReference type="OrthoDB" id="3993201at2759"/>
<feature type="non-terminal residue" evidence="2">
    <location>
        <position position="127"/>
    </location>
</feature>
<organism evidence="2 3">
    <name type="scientific">Blastomyces silverae</name>
    <dbReference type="NCBI Taxonomy" id="2060906"/>
    <lineage>
        <taxon>Eukaryota</taxon>
        <taxon>Fungi</taxon>
        <taxon>Dikarya</taxon>
        <taxon>Ascomycota</taxon>
        <taxon>Pezizomycotina</taxon>
        <taxon>Eurotiomycetes</taxon>
        <taxon>Eurotiomycetidae</taxon>
        <taxon>Onygenales</taxon>
        <taxon>Ajellomycetaceae</taxon>
        <taxon>Blastomyces</taxon>
    </lineage>
</organism>
<accession>A0A0H1BGI5</accession>
<dbReference type="Proteomes" id="UP000053573">
    <property type="component" value="Unassembled WGS sequence"/>
</dbReference>
<name>A0A0H1BGI5_9EURO</name>
<comment type="caution">
    <text evidence="2">The sequence shown here is derived from an EMBL/GenBank/DDBJ whole genome shotgun (WGS) entry which is preliminary data.</text>
</comment>
<gene>
    <name evidence="2" type="ORF">EMPG_14455</name>
</gene>
<reference evidence="3" key="1">
    <citation type="journal article" date="2015" name="PLoS Genet.">
        <title>The dynamic genome and transcriptome of the human fungal pathogen Blastomyces and close relative Emmonsia.</title>
        <authorList>
            <person name="Munoz J.F."/>
            <person name="Gauthier G.M."/>
            <person name="Desjardins C.A."/>
            <person name="Gallo J.E."/>
            <person name="Holder J."/>
            <person name="Sullivan T.D."/>
            <person name="Marty A.J."/>
            <person name="Carmen J.C."/>
            <person name="Chen Z."/>
            <person name="Ding L."/>
            <person name="Gujja S."/>
            <person name="Magrini V."/>
            <person name="Misas E."/>
            <person name="Mitreva M."/>
            <person name="Priest M."/>
            <person name="Saif S."/>
            <person name="Whiston E.A."/>
            <person name="Young S."/>
            <person name="Zeng Q."/>
            <person name="Goldman W.E."/>
            <person name="Mardis E.R."/>
            <person name="Taylor J.W."/>
            <person name="McEwen J.G."/>
            <person name="Clay O.K."/>
            <person name="Klein B.S."/>
            <person name="Cuomo C.A."/>
        </authorList>
    </citation>
    <scope>NUCLEOTIDE SEQUENCE [LARGE SCALE GENOMIC DNA]</scope>
    <source>
        <strain evidence="3">UAMH 139</strain>
    </source>
</reference>
<protein>
    <submittedName>
        <fullName evidence="2">Uncharacterized protein</fullName>
    </submittedName>
</protein>
<feature type="region of interest" description="Disordered" evidence="1">
    <location>
        <begin position="1"/>
        <end position="30"/>
    </location>
</feature>
<feature type="compositionally biased region" description="Polar residues" evidence="1">
    <location>
        <begin position="11"/>
        <end position="30"/>
    </location>
</feature>
<keyword evidence="3" id="KW-1185">Reference proteome</keyword>
<evidence type="ECO:0000256" key="1">
    <source>
        <dbReference type="SAM" id="MobiDB-lite"/>
    </source>
</evidence>
<evidence type="ECO:0000313" key="2">
    <source>
        <dbReference type="EMBL" id="KLJ10152.1"/>
    </source>
</evidence>
<dbReference type="AlphaFoldDB" id="A0A0H1BGI5"/>
<sequence>MRKIHSRPAETGSSSRPLNTSRAQKSVNDTSTVDFVYMPQDIDAFPSTSASAINGTPIPILPDDYSHYQLTTNGDTSPMKPQIYTVSGDYDASLPASGNGRGAHVVAAGGGASAMSEVVDNLAVEFD</sequence>
<dbReference type="EMBL" id="LDEV01002143">
    <property type="protein sequence ID" value="KLJ10152.1"/>
    <property type="molecule type" value="Genomic_DNA"/>
</dbReference>
<proteinExistence type="predicted"/>
<evidence type="ECO:0000313" key="3">
    <source>
        <dbReference type="Proteomes" id="UP000053573"/>
    </source>
</evidence>